<keyword evidence="3" id="KW-1185">Reference proteome</keyword>
<evidence type="ECO:0000313" key="2">
    <source>
        <dbReference type="EMBL" id="CAK0858649.1"/>
    </source>
</evidence>
<gene>
    <name evidence="2" type="ORF">PCOR1329_LOCUS48282</name>
</gene>
<organism evidence="2 3">
    <name type="scientific">Prorocentrum cordatum</name>
    <dbReference type="NCBI Taxonomy" id="2364126"/>
    <lineage>
        <taxon>Eukaryota</taxon>
        <taxon>Sar</taxon>
        <taxon>Alveolata</taxon>
        <taxon>Dinophyceae</taxon>
        <taxon>Prorocentrales</taxon>
        <taxon>Prorocentraceae</taxon>
        <taxon>Prorocentrum</taxon>
    </lineage>
</organism>
<name>A0ABN9UGS8_9DINO</name>
<comment type="caution">
    <text evidence="2">The sequence shown here is derived from an EMBL/GenBank/DDBJ whole genome shotgun (WGS) entry which is preliminary data.</text>
</comment>
<proteinExistence type="predicted"/>
<sequence>MSACNVATPAAKTPLELGAATADAGDRSGVDAAWPWHMSLGELASKGKAPEALAPDDSAVYSRNWSKSSSSTERGSSRDSRGGLVEVLVDGTILPGVVQALVDAAARRFWGAG</sequence>
<dbReference type="Proteomes" id="UP001189429">
    <property type="component" value="Unassembled WGS sequence"/>
</dbReference>
<accession>A0ABN9UGS8</accession>
<protein>
    <recommendedName>
        <fullName evidence="4">Peptidylprolyl isomerase</fullName>
    </recommendedName>
</protein>
<evidence type="ECO:0000313" key="3">
    <source>
        <dbReference type="Proteomes" id="UP001189429"/>
    </source>
</evidence>
<evidence type="ECO:0008006" key="4">
    <source>
        <dbReference type="Google" id="ProtNLM"/>
    </source>
</evidence>
<reference evidence="2" key="1">
    <citation type="submission" date="2023-10" db="EMBL/GenBank/DDBJ databases">
        <authorList>
            <person name="Chen Y."/>
            <person name="Shah S."/>
            <person name="Dougan E. K."/>
            <person name="Thang M."/>
            <person name="Chan C."/>
        </authorList>
    </citation>
    <scope>NUCLEOTIDE SEQUENCE [LARGE SCALE GENOMIC DNA]</scope>
</reference>
<evidence type="ECO:0000256" key="1">
    <source>
        <dbReference type="SAM" id="MobiDB-lite"/>
    </source>
</evidence>
<feature type="region of interest" description="Disordered" evidence="1">
    <location>
        <begin position="62"/>
        <end position="81"/>
    </location>
</feature>
<dbReference type="EMBL" id="CAUYUJ010015830">
    <property type="protein sequence ID" value="CAK0858649.1"/>
    <property type="molecule type" value="Genomic_DNA"/>
</dbReference>